<dbReference type="EMBL" id="LMWW01000010">
    <property type="protein sequence ID" value="KUN86343.1"/>
    <property type="molecule type" value="Genomic_DNA"/>
</dbReference>
<accession>A0A101T5P8</accession>
<name>A0A101T5P8_9ACTN</name>
<proteinExistence type="predicted"/>
<evidence type="ECO:0000313" key="2">
    <source>
        <dbReference type="Proteomes" id="UP000052982"/>
    </source>
</evidence>
<protein>
    <recommendedName>
        <fullName evidence="3">DUF2716 domain-containing protein</fullName>
    </recommendedName>
</protein>
<dbReference type="Proteomes" id="UP000052982">
    <property type="component" value="Unassembled WGS sequence"/>
</dbReference>
<dbReference type="AlphaFoldDB" id="A0A101T5P8"/>
<reference evidence="1 2" key="1">
    <citation type="submission" date="2015-10" db="EMBL/GenBank/DDBJ databases">
        <title>Draft genome sequence of Streptomyces griseoruber DSM 40281, type strain for the species Streptomyces griseoruber.</title>
        <authorList>
            <person name="Ruckert C."/>
            <person name="Winkler A."/>
            <person name="Kalinowski J."/>
            <person name="Kampfer P."/>
            <person name="Glaeser S."/>
        </authorList>
    </citation>
    <scope>NUCLEOTIDE SEQUENCE [LARGE SCALE GENOMIC DNA]</scope>
    <source>
        <strain evidence="1 2">DSM 40281</strain>
    </source>
</reference>
<organism evidence="1 2">
    <name type="scientific">Streptomyces griseoruber</name>
    <dbReference type="NCBI Taxonomy" id="1943"/>
    <lineage>
        <taxon>Bacteria</taxon>
        <taxon>Bacillati</taxon>
        <taxon>Actinomycetota</taxon>
        <taxon>Actinomycetes</taxon>
        <taxon>Kitasatosporales</taxon>
        <taxon>Streptomycetaceae</taxon>
        <taxon>Streptomyces</taxon>
    </lineage>
</organism>
<gene>
    <name evidence="1" type="ORF">AQJ64_10010</name>
</gene>
<keyword evidence="2" id="KW-1185">Reference proteome</keyword>
<dbReference type="InterPro" id="IPR020323">
    <property type="entry name" value="DUF2716"/>
</dbReference>
<dbReference type="Pfam" id="PF10898">
    <property type="entry name" value="DUF2716"/>
    <property type="match status" value="1"/>
</dbReference>
<dbReference type="STRING" id="1943.AQJ64_10010"/>
<evidence type="ECO:0000313" key="1">
    <source>
        <dbReference type="EMBL" id="KUN86343.1"/>
    </source>
</evidence>
<comment type="caution">
    <text evidence="1">The sequence shown here is derived from an EMBL/GenBank/DDBJ whole genome shotgun (WGS) entry which is preliminary data.</text>
</comment>
<dbReference type="OrthoDB" id="80999at2"/>
<dbReference type="RefSeq" id="WP_055636034.1">
    <property type="nucleotide sequence ID" value="NZ_KQ948765.1"/>
</dbReference>
<evidence type="ECO:0008006" key="3">
    <source>
        <dbReference type="Google" id="ProtNLM"/>
    </source>
</evidence>
<dbReference type="Gene3D" id="3.40.630.30">
    <property type="match status" value="1"/>
</dbReference>
<sequence>MTVAELLSAHDGQLRGRVPPDLRWGTVAVEDGPVARVHHGTHAVVEHRELTGADLPDLVRRQQEECAARVEPLEWKVYSHDTPRLARALAEAGFTAGPARSLLVAETAGLPAPQPPSSVRQNWLGRSAAERETIRRLAAAAPGQRRPLSELVADGVGRVIGAEMNVLVLERHGRLVDEVWLERVPGTDFASVGGITGPRPELLHAAGQWAARGPWGRQAARYLVAEAGGELVDAHLAAGFQEIAEVTTYRWAPPGEPARERPAAQLLSDPEHDEIWERFKKRFEVTYETAYDGIAEPPGSVTWYMAAVDHTRRDPLLAEVEEVITRGLRACGRPGDRLYRLKWYISGSRCDPTRVGGPGQPRWPGYSYLVDENVIQVTADLRMGTHGNFVEESLCVFGADLVAEVEEDLTALLGTVLRRDGRPVGNVWSFGP</sequence>